<proteinExistence type="predicted"/>
<accession>A0A9W7G296</accession>
<feature type="non-terminal residue" evidence="1">
    <location>
        <position position="374"/>
    </location>
</feature>
<dbReference type="AlphaFoldDB" id="A0A9W7G296"/>
<dbReference type="OrthoDB" id="10417581at2759"/>
<name>A0A9W7G296_9STRA</name>
<reference evidence="1" key="1">
    <citation type="submission" date="2022-07" db="EMBL/GenBank/DDBJ databases">
        <title>Genome analysis of Parmales, a sister group of diatoms, reveals the evolutionary specialization of diatoms from phago-mixotrophs to photoautotrophs.</title>
        <authorList>
            <person name="Ban H."/>
            <person name="Sato S."/>
            <person name="Yoshikawa S."/>
            <person name="Kazumasa Y."/>
            <person name="Nakamura Y."/>
            <person name="Ichinomiya M."/>
            <person name="Saitoh K."/>
            <person name="Sato N."/>
            <person name="Blanc-Mathieu R."/>
            <person name="Endo H."/>
            <person name="Kuwata A."/>
            <person name="Ogata H."/>
        </authorList>
    </citation>
    <scope>NUCLEOTIDE SEQUENCE</scope>
</reference>
<dbReference type="EMBL" id="BRXZ01007641">
    <property type="protein sequence ID" value="GMI30679.1"/>
    <property type="molecule type" value="Genomic_DNA"/>
</dbReference>
<evidence type="ECO:0000313" key="2">
    <source>
        <dbReference type="Proteomes" id="UP001165082"/>
    </source>
</evidence>
<organism evidence="1 2">
    <name type="scientific">Triparma retinervis</name>
    <dbReference type="NCBI Taxonomy" id="2557542"/>
    <lineage>
        <taxon>Eukaryota</taxon>
        <taxon>Sar</taxon>
        <taxon>Stramenopiles</taxon>
        <taxon>Ochrophyta</taxon>
        <taxon>Bolidophyceae</taxon>
        <taxon>Parmales</taxon>
        <taxon>Triparmaceae</taxon>
        <taxon>Triparma</taxon>
    </lineage>
</organism>
<dbReference type="Proteomes" id="UP001165082">
    <property type="component" value="Unassembled WGS sequence"/>
</dbReference>
<gene>
    <name evidence="1" type="ORF">TrRE_jg9577</name>
</gene>
<evidence type="ECO:0000313" key="1">
    <source>
        <dbReference type="EMBL" id="GMI30679.1"/>
    </source>
</evidence>
<keyword evidence="2" id="KW-1185">Reference proteome</keyword>
<comment type="caution">
    <text evidence="1">The sequence shown here is derived from an EMBL/GenBank/DDBJ whole genome shotgun (WGS) entry which is preliminary data.</text>
</comment>
<protein>
    <submittedName>
        <fullName evidence="1">Uncharacterized protein</fullName>
    </submittedName>
</protein>
<sequence>MRRILKRHPKVLERWQQRLNAETDLEPSFFKAISECPPRYNDTGQPTLKELRMTFKTDKLLKSYLASDVSKLANGKDKVVDFRQGEADMGIAYRFAEAWSRVNNGAGTADSVLESVESELDKDYIRVASNAAQVLDPALRSNLFVNKATEGEDVEGEFELWEKRLSVTPYEDWVPGAKHSLDKFLAVSMLDFDVYQYNDMITRRGGVKNFDDRRLEELVKETREGLFESTKAKVMRDSGMTNKEVGDVIFRFRGMVEVAGGWEGLSAEERSEFLLFTRKNLFGGIVPKINGISEADVVMTAVTDVLGLEPVDIDIVQDDETETERPYEPTLRERVEDSDVEGYSAFHQATLMEKEEVDEAIKGEEAFPEKGEME</sequence>